<dbReference type="AlphaFoldDB" id="Q27I71"/>
<dbReference type="Pfam" id="PF00293">
    <property type="entry name" value="NUDIX"/>
    <property type="match status" value="1"/>
</dbReference>
<dbReference type="SUPFAM" id="SSF55811">
    <property type="entry name" value="Nudix"/>
    <property type="match status" value="1"/>
</dbReference>
<proteinExistence type="predicted"/>
<dbReference type="CDD" id="cd02883">
    <property type="entry name" value="NUDIX_Hydrolase"/>
    <property type="match status" value="1"/>
</dbReference>
<feature type="domain" description="Nudix hydrolase" evidence="1">
    <location>
        <begin position="5"/>
        <end position="139"/>
    </location>
</feature>
<organism evidence="2">
    <name type="scientific">Nocardiopsis sp. 90127</name>
    <dbReference type="NCBI Taxonomy" id="373213"/>
    <lineage>
        <taxon>Bacteria</taxon>
        <taxon>Bacillati</taxon>
        <taxon>Actinomycetota</taxon>
        <taxon>Actinomycetes</taxon>
        <taxon>Streptosporangiales</taxon>
        <taxon>Nocardiopsidaceae</taxon>
        <taxon>Nocardiopsis</taxon>
    </lineage>
</organism>
<dbReference type="EMBL" id="DQ399904">
    <property type="protein sequence ID" value="ABD48740.1"/>
    <property type="molecule type" value="Genomic_DNA"/>
</dbReference>
<accession>Q27I71</accession>
<geneLocation type="plasmid" evidence="2">
    <name>pSQ10</name>
</geneLocation>
<dbReference type="Gene3D" id="3.90.79.10">
    <property type="entry name" value="Nucleoside Triphosphate Pyrophosphohydrolase"/>
    <property type="match status" value="1"/>
</dbReference>
<dbReference type="InterPro" id="IPR015797">
    <property type="entry name" value="NUDIX_hydrolase-like_dom_sf"/>
</dbReference>
<dbReference type="RefSeq" id="WP_012954664.1">
    <property type="nucleotide sequence ID" value="NC_013779.1"/>
</dbReference>
<name>Q27I71_9ACTN</name>
<dbReference type="PROSITE" id="PS51462">
    <property type="entry name" value="NUDIX"/>
    <property type="match status" value="1"/>
</dbReference>
<dbReference type="InterPro" id="IPR000086">
    <property type="entry name" value="NUDIX_hydrolase_dom"/>
</dbReference>
<keyword evidence="2" id="KW-0614">Plasmid</keyword>
<protein>
    <submittedName>
        <fullName evidence="2">PSQ10.17c</fullName>
    </submittedName>
</protein>
<evidence type="ECO:0000313" key="2">
    <source>
        <dbReference type="EMBL" id="ABD48740.1"/>
    </source>
</evidence>
<reference evidence="2" key="1">
    <citation type="submission" date="2006-02" db="EMBL/GenBank/DDBJ databases">
        <title>Complete nucleotide sequence of Nocardiopsis plasmid pSQ10.</title>
        <authorList>
            <person name="Shen M."/>
            <person name="Xia H."/>
            <person name="Jiang C."/>
            <person name="Xu L."/>
            <person name="Qin Z."/>
        </authorList>
    </citation>
    <scope>NUCLEOTIDE SEQUENCE</scope>
    <source>
        <strain evidence="2">90127</strain>
        <plasmid evidence="2">pSQ10</plasmid>
    </source>
</reference>
<sequence>MTKTCCKTSVGVLIFSADRTELLMIERGTLPAGIAPVAGHGDLTTEHPTFEAAARAEVREEVGLEVTGLTRLPVGGYHPGRCRRPGSTGHKWEVFEATVTGELAASEREVRRAGWWSLGDLQHLAERTADHAAGLITADDFALTPGLEPVWCHWLHELGYIDLPAVDLDAIEALAATPQGDR</sequence>
<evidence type="ECO:0000259" key="1">
    <source>
        <dbReference type="PROSITE" id="PS51462"/>
    </source>
</evidence>